<organism evidence="1 2">
    <name type="scientific">Microvirga lotononidis</name>
    <dbReference type="NCBI Taxonomy" id="864069"/>
    <lineage>
        <taxon>Bacteria</taxon>
        <taxon>Pseudomonadati</taxon>
        <taxon>Pseudomonadota</taxon>
        <taxon>Alphaproteobacteria</taxon>
        <taxon>Hyphomicrobiales</taxon>
        <taxon>Methylobacteriaceae</taxon>
        <taxon>Microvirga</taxon>
    </lineage>
</organism>
<evidence type="ECO:0000313" key="1">
    <source>
        <dbReference type="EMBL" id="EIM24383.1"/>
    </source>
</evidence>
<keyword evidence="2" id="KW-1185">Reference proteome</keyword>
<sequence length="109" mass="11831">MPPDTVVEVVDVTAEPLRLEDAVSRIAVEMRQEVRDREGEVIEQKAGGLAQSADDRPLFLGGFSGQLARPAAMILTVMASRLRHLRMLSVLNPKCFASTPADSAERAIS</sequence>
<dbReference type="EMBL" id="JH660649">
    <property type="protein sequence ID" value="EIM24383.1"/>
    <property type="molecule type" value="Genomic_DNA"/>
</dbReference>
<proteinExistence type="predicted"/>
<dbReference type="Proteomes" id="UP000003947">
    <property type="component" value="Unassembled WGS sequence"/>
</dbReference>
<evidence type="ECO:0000313" key="2">
    <source>
        <dbReference type="Proteomes" id="UP000003947"/>
    </source>
</evidence>
<dbReference type="HOGENOM" id="CLU_2180829_0_0_5"/>
<name>I4YK91_9HYPH</name>
<gene>
    <name evidence="1" type="ORF">MicloDRAFT_00070360</name>
</gene>
<protein>
    <submittedName>
        <fullName evidence="1">Uncharacterized protein</fullName>
    </submittedName>
</protein>
<accession>I4YK91</accession>
<reference evidence="1 2" key="1">
    <citation type="submission" date="2012-02" db="EMBL/GenBank/DDBJ databases">
        <title>Improved High-Quality Draft sequence of Microvirga sp. WSM3557.</title>
        <authorList>
            <consortium name="US DOE Joint Genome Institute"/>
            <person name="Lucas S."/>
            <person name="Han J."/>
            <person name="Lapidus A."/>
            <person name="Cheng J.-F."/>
            <person name="Goodwin L."/>
            <person name="Pitluck S."/>
            <person name="Peters L."/>
            <person name="Zhang X."/>
            <person name="Detter J.C."/>
            <person name="Han C."/>
            <person name="Tapia R."/>
            <person name="Land M."/>
            <person name="Hauser L."/>
            <person name="Kyrpides N."/>
            <person name="Ivanova N."/>
            <person name="Pagani I."/>
            <person name="Brau L."/>
            <person name="Yates R."/>
            <person name="O'Hara G."/>
            <person name="Rui T."/>
            <person name="Howieson J."/>
            <person name="Reeve W."/>
            <person name="Woyke T."/>
        </authorList>
    </citation>
    <scope>NUCLEOTIDE SEQUENCE [LARGE SCALE GENOMIC DNA]</scope>
    <source>
        <strain evidence="1 2">WSM3557</strain>
    </source>
</reference>
<dbReference type="AlphaFoldDB" id="I4YK91"/>
<dbReference type="PATRIC" id="fig|864069.3.peg.7537"/>